<protein>
    <submittedName>
        <fullName evidence="1">Uncharacterized protein</fullName>
    </submittedName>
</protein>
<reference evidence="2" key="1">
    <citation type="submission" date="2016-06" db="EMBL/GenBank/DDBJ databases">
        <title>Parallel loss of symbiosis genes in relatives of nitrogen-fixing non-legume Parasponia.</title>
        <authorList>
            <person name="Van Velzen R."/>
            <person name="Holmer R."/>
            <person name="Bu F."/>
            <person name="Rutten L."/>
            <person name="Van Zeijl A."/>
            <person name="Liu W."/>
            <person name="Santuari L."/>
            <person name="Cao Q."/>
            <person name="Sharma T."/>
            <person name="Shen D."/>
            <person name="Roswanjaya Y."/>
            <person name="Wardhani T."/>
            <person name="Kalhor M.S."/>
            <person name="Jansen J."/>
            <person name="Van den Hoogen J."/>
            <person name="Gungor B."/>
            <person name="Hartog M."/>
            <person name="Hontelez J."/>
            <person name="Verver J."/>
            <person name="Yang W.-C."/>
            <person name="Schijlen E."/>
            <person name="Repin R."/>
            <person name="Schilthuizen M."/>
            <person name="Schranz E."/>
            <person name="Heidstra R."/>
            <person name="Miyata K."/>
            <person name="Fedorova E."/>
            <person name="Kohlen W."/>
            <person name="Bisseling T."/>
            <person name="Smit S."/>
            <person name="Geurts R."/>
        </authorList>
    </citation>
    <scope>NUCLEOTIDE SEQUENCE [LARGE SCALE GENOMIC DNA]</scope>
    <source>
        <strain evidence="2">cv. WU1-14</strain>
    </source>
</reference>
<keyword evidence="2" id="KW-1185">Reference proteome</keyword>
<evidence type="ECO:0000313" key="2">
    <source>
        <dbReference type="Proteomes" id="UP000237105"/>
    </source>
</evidence>
<gene>
    <name evidence="1" type="ORF">PanWU01x14_296530</name>
</gene>
<accession>A0A2P5AVD3</accession>
<organism evidence="1 2">
    <name type="scientific">Parasponia andersonii</name>
    <name type="common">Sponia andersonii</name>
    <dbReference type="NCBI Taxonomy" id="3476"/>
    <lineage>
        <taxon>Eukaryota</taxon>
        <taxon>Viridiplantae</taxon>
        <taxon>Streptophyta</taxon>
        <taxon>Embryophyta</taxon>
        <taxon>Tracheophyta</taxon>
        <taxon>Spermatophyta</taxon>
        <taxon>Magnoliopsida</taxon>
        <taxon>eudicotyledons</taxon>
        <taxon>Gunneridae</taxon>
        <taxon>Pentapetalae</taxon>
        <taxon>rosids</taxon>
        <taxon>fabids</taxon>
        <taxon>Rosales</taxon>
        <taxon>Cannabaceae</taxon>
        <taxon>Parasponia</taxon>
    </lineage>
</organism>
<sequence>MGRIDAKLGLSWVVPPEALPSGPSEAHRLVHSGSAPGYPSGSHRLPRRRARCLPVDALLAQQEDRWEDDSDAACCSEPGLSLLKAVFDYFDSSPKLLYSLFLWAKKKLAFRPSAELFGFMVNVSVNRQCRLASGSWRKEEEDDDELSRYSQSG</sequence>
<comment type="caution">
    <text evidence="1">The sequence shown here is derived from an EMBL/GenBank/DDBJ whole genome shotgun (WGS) entry which is preliminary data.</text>
</comment>
<proteinExistence type="predicted"/>
<dbReference type="EMBL" id="JXTB01000436">
    <property type="protein sequence ID" value="PON40517.1"/>
    <property type="molecule type" value="Genomic_DNA"/>
</dbReference>
<dbReference type="Proteomes" id="UP000237105">
    <property type="component" value="Unassembled WGS sequence"/>
</dbReference>
<dbReference type="AlphaFoldDB" id="A0A2P5AVD3"/>
<name>A0A2P5AVD3_PARAD</name>
<evidence type="ECO:0000313" key="1">
    <source>
        <dbReference type="EMBL" id="PON40517.1"/>
    </source>
</evidence>